<dbReference type="InterPro" id="IPR032800">
    <property type="entry name" value="TRP_N"/>
</dbReference>
<feature type="compositionally biased region" description="Polar residues" evidence="7">
    <location>
        <begin position="1066"/>
        <end position="1075"/>
    </location>
</feature>
<evidence type="ECO:0000256" key="2">
    <source>
        <dbReference type="ARBA" id="ARBA00010642"/>
    </source>
</evidence>
<feature type="compositionally biased region" description="Low complexity" evidence="7">
    <location>
        <begin position="1076"/>
        <end position="1089"/>
    </location>
</feature>
<dbReference type="InterPro" id="IPR040241">
    <property type="entry name" value="TRP_Flc/Pkd2-like"/>
</dbReference>
<reference evidence="10" key="1">
    <citation type="journal article" date="2023" name="IMA Fungus">
        <title>Comparative genomic study of the Penicillium genus elucidates a diverse pangenome and 15 lateral gene transfer events.</title>
        <authorList>
            <person name="Petersen C."/>
            <person name="Sorensen T."/>
            <person name="Nielsen M.R."/>
            <person name="Sondergaard T.E."/>
            <person name="Sorensen J.L."/>
            <person name="Fitzpatrick D.A."/>
            <person name="Frisvad J.C."/>
            <person name="Nielsen K.L."/>
        </authorList>
    </citation>
    <scope>NUCLEOTIDE SEQUENCE</scope>
    <source>
        <strain evidence="10">IBT 17514</strain>
    </source>
</reference>
<evidence type="ECO:0000256" key="8">
    <source>
        <dbReference type="SAM" id="Phobius"/>
    </source>
</evidence>
<dbReference type="Pfam" id="PF06011">
    <property type="entry name" value="TRP"/>
    <property type="match status" value="1"/>
</dbReference>
<dbReference type="PANTHER" id="PTHR31145">
    <property type="entry name" value="INTEGRAL MEMBRANE PROTEIN (AFU_ORTHOLOGUE AFUA_7G01610)"/>
    <property type="match status" value="1"/>
</dbReference>
<dbReference type="GO" id="GO:0055085">
    <property type="term" value="P:transmembrane transport"/>
    <property type="evidence" value="ECO:0007669"/>
    <property type="project" value="TreeGrafter"/>
</dbReference>
<feature type="region of interest" description="Disordered" evidence="7">
    <location>
        <begin position="780"/>
        <end position="848"/>
    </location>
</feature>
<feature type="transmembrane region" description="Helical" evidence="8">
    <location>
        <begin position="67"/>
        <end position="90"/>
    </location>
</feature>
<keyword evidence="4" id="KW-0732">Signal</keyword>
<evidence type="ECO:0000256" key="1">
    <source>
        <dbReference type="ARBA" id="ARBA00004141"/>
    </source>
</evidence>
<dbReference type="SMART" id="SM01320">
    <property type="entry name" value="TRP_N"/>
    <property type="match status" value="1"/>
</dbReference>
<evidence type="ECO:0000313" key="10">
    <source>
        <dbReference type="EMBL" id="KAJ5734044.1"/>
    </source>
</evidence>
<keyword evidence="11" id="KW-1185">Reference proteome</keyword>
<dbReference type="Pfam" id="PF14558">
    <property type="entry name" value="TRP_N"/>
    <property type="match status" value="1"/>
</dbReference>
<keyword evidence="6 8" id="KW-0472">Membrane</keyword>
<dbReference type="InterPro" id="IPR010308">
    <property type="entry name" value="TRP_C"/>
</dbReference>
<accession>A0AAD6HSP2</accession>
<feature type="domain" description="ML-like" evidence="9">
    <location>
        <begin position="83"/>
        <end position="266"/>
    </location>
</feature>
<evidence type="ECO:0000256" key="7">
    <source>
        <dbReference type="SAM" id="MobiDB-lite"/>
    </source>
</evidence>
<keyword evidence="3 8" id="KW-0812">Transmembrane</keyword>
<organism evidence="10 11">
    <name type="scientific">Penicillium malachiteum</name>
    <dbReference type="NCBI Taxonomy" id="1324776"/>
    <lineage>
        <taxon>Eukaryota</taxon>
        <taxon>Fungi</taxon>
        <taxon>Dikarya</taxon>
        <taxon>Ascomycota</taxon>
        <taxon>Pezizomycotina</taxon>
        <taxon>Eurotiomycetes</taxon>
        <taxon>Eurotiomycetidae</taxon>
        <taxon>Eurotiales</taxon>
        <taxon>Aspergillaceae</taxon>
        <taxon>Penicillium</taxon>
    </lineage>
</organism>
<comment type="caution">
    <text evidence="10">The sequence shown here is derived from an EMBL/GenBank/DDBJ whole genome shotgun (WGS) entry which is preliminary data.</text>
</comment>
<comment type="subcellular location">
    <subcellularLocation>
        <location evidence="1">Membrane</location>
        <topology evidence="1">Multi-pass membrane protein</topology>
    </subcellularLocation>
</comment>
<feature type="compositionally biased region" description="Basic and acidic residues" evidence="7">
    <location>
        <begin position="1011"/>
        <end position="1021"/>
    </location>
</feature>
<dbReference type="AlphaFoldDB" id="A0AAD6HSP2"/>
<reference evidence="10" key="2">
    <citation type="submission" date="2023-01" db="EMBL/GenBank/DDBJ databases">
        <authorList>
            <person name="Petersen C."/>
        </authorList>
    </citation>
    <scope>NUCLEOTIDE SEQUENCE</scope>
    <source>
        <strain evidence="10">IBT 17514</strain>
    </source>
</reference>
<proteinExistence type="inferred from homology"/>
<feature type="transmembrane region" description="Helical" evidence="8">
    <location>
        <begin position="623"/>
        <end position="645"/>
    </location>
</feature>
<feature type="transmembrane region" description="Helical" evidence="8">
    <location>
        <begin position="270"/>
        <end position="292"/>
    </location>
</feature>
<name>A0AAD6HSP2_9EURO</name>
<protein>
    <recommendedName>
        <fullName evidence="9">ML-like domain-containing protein</fullName>
    </recommendedName>
</protein>
<sequence>MPETLEMCHDSMRFRCHAAGVAGRQRGAPNCEKYKKYERRGDRPVQGPQWRDTYKPRWKTIISGSSWWTTILLCLILSFSTPATAALLTFDNCLSKTILESDPLMLQYVPLDVGVSFNLSDSLRPLNVTVYGNVSGTADQTSNYPPENSANWTNPNSTEGKIVDLDASNNKYSTLLSSYNVLSFTPWSHPSRFCSSLIQGECPLGPVFHYNLSNLSTLRAFSVQHDMLSTYRFSTITPNLIIRSGDAAADMLGCITVSITPDFGSSLKNALAYVPLVILIMVAVGTITAAMYTPWGTTDIFRWTSNYGRDEDVLRLVTPGFADCLQYLQFVVLTGSLSLDYPGFFQPAVSHGSWSALMFNHSFVQSGGIDPIQDGVYTINGTYGLDRMRQLVGMASDQDIWPGMMIWLLVILGAITLIIQLGFSLRWVHRELAHSTEQDLRAKNMPFTVGNIIRVLFNYLLLPTISLSFYQLVTAQGSPAYSVALAAVVIVVLLCFAIWFVRVIVSTRPTSHLFDDLLTVLLYGPLYNTYCDDAAAFAIVPIFLNFARGVAIGALQPSGIAQVVLLAICEVVSVLTLIAFRPFPGPTHMNIYQCLFSFIRFLTIILMVVFVPSLTVSTGARGWTGYVILVLHAIVLIFGFFLSALQTLIEVLARLAGAGGATRGGLVKVFGKRQLSRRVPVPRRDITRQSLGSEAAMLANVDDRVSSPFEGSRPRSLSGSSALLLNRATASEGRASAIMDYASSQGGHSRAASANLMANSPNRLYWSRIPAWCSSSTFLGGSPRDPYYRPPRPGRRTPQGSGDRSKRSSRSFMKPIRMNTDDSIGDVSGRNTPVPAYLPAPKDDMEMDDSRQQKDYAVREVDFYYRVRGPPLSHTGTRKLKTGPADPTGPVSSATGWFRSFFQGKTKDKGKGFEVVRSARAPPPGLFQEAAYNGEEYHDDPEDSAAAVAAGAVGGGHSRNVSAGEGPYLDSEGDNSNDDKPKGSLDGQAPVLPPVSSVGGIELPSRTGSRRTQDGLEKSGEDGSEALPPVTETSSHSRTHSRASTHPARSDHLRPESPTTGRLPFSGSSSPSQDRGLSVASTSGSLTSSHRTGHDGTRSERPSSMGFVPQHLTQDNIHEAHIDEPSFAGSSAELVDEQLHDEL</sequence>
<evidence type="ECO:0000256" key="6">
    <source>
        <dbReference type="ARBA" id="ARBA00023136"/>
    </source>
</evidence>
<dbReference type="EMBL" id="JAQJAN010000003">
    <property type="protein sequence ID" value="KAJ5734044.1"/>
    <property type="molecule type" value="Genomic_DNA"/>
</dbReference>
<evidence type="ECO:0000256" key="5">
    <source>
        <dbReference type="ARBA" id="ARBA00022989"/>
    </source>
</evidence>
<feature type="region of interest" description="Disordered" evidence="7">
    <location>
        <begin position="949"/>
        <end position="1113"/>
    </location>
</feature>
<feature type="transmembrane region" description="Helical" evidence="8">
    <location>
        <begin position="404"/>
        <end position="428"/>
    </location>
</feature>
<feature type="transmembrane region" description="Helical" evidence="8">
    <location>
        <begin position="589"/>
        <end position="611"/>
    </location>
</feature>
<evidence type="ECO:0000256" key="3">
    <source>
        <dbReference type="ARBA" id="ARBA00022692"/>
    </source>
</evidence>
<evidence type="ECO:0000313" key="11">
    <source>
        <dbReference type="Proteomes" id="UP001215712"/>
    </source>
</evidence>
<feature type="transmembrane region" description="Helical" evidence="8">
    <location>
        <begin position="479"/>
        <end position="501"/>
    </location>
</feature>
<feature type="transmembrane region" description="Helical" evidence="8">
    <location>
        <begin position="449"/>
        <end position="473"/>
    </location>
</feature>
<dbReference type="GO" id="GO:0016020">
    <property type="term" value="C:membrane"/>
    <property type="evidence" value="ECO:0007669"/>
    <property type="project" value="UniProtKB-SubCell"/>
</dbReference>
<evidence type="ECO:0000259" key="9">
    <source>
        <dbReference type="SMART" id="SM01320"/>
    </source>
</evidence>
<gene>
    <name evidence="10" type="ORF">N7493_002830</name>
</gene>
<evidence type="ECO:0000256" key="4">
    <source>
        <dbReference type="ARBA" id="ARBA00022729"/>
    </source>
</evidence>
<feature type="compositionally biased region" description="Basic and acidic residues" evidence="7">
    <location>
        <begin position="1092"/>
        <end position="1101"/>
    </location>
</feature>
<feature type="transmembrane region" description="Helical" evidence="8">
    <location>
        <begin position="563"/>
        <end position="583"/>
    </location>
</feature>
<dbReference type="Proteomes" id="UP001215712">
    <property type="component" value="Unassembled WGS sequence"/>
</dbReference>
<dbReference type="PANTHER" id="PTHR31145:SF6">
    <property type="entry name" value="INTEGRAL MEMBRANE PROTEIN (AFU_ORTHOLOGUE AFUA_7G01610)"/>
    <property type="match status" value="1"/>
</dbReference>
<comment type="similarity">
    <text evidence="2">Belongs to the transient receptor potential (TRP) ion channel family.</text>
</comment>
<keyword evidence="5 8" id="KW-1133">Transmembrane helix</keyword>